<dbReference type="InterPro" id="IPR036873">
    <property type="entry name" value="Rhodanese-like_dom_sf"/>
</dbReference>
<evidence type="ECO:0000259" key="3">
    <source>
        <dbReference type="PROSITE" id="PS50206"/>
    </source>
</evidence>
<dbReference type="Proteomes" id="UP000677265">
    <property type="component" value="Unassembled WGS sequence"/>
</dbReference>
<dbReference type="EMBL" id="JAGYPE010000007">
    <property type="protein sequence ID" value="MBS4186315.1"/>
    <property type="molecule type" value="Genomic_DNA"/>
</dbReference>
<comment type="caution">
    <text evidence="4">The sequence shown here is derived from an EMBL/GenBank/DDBJ whole genome shotgun (WGS) entry which is preliminary data.</text>
</comment>
<name>A0A942T4M1_9BACI</name>
<accession>A0A942T4M1</accession>
<proteinExistence type="predicted"/>
<evidence type="ECO:0000256" key="1">
    <source>
        <dbReference type="ARBA" id="ARBA00022679"/>
    </source>
</evidence>
<feature type="domain" description="Rhodanese" evidence="3">
    <location>
        <begin position="18"/>
        <end position="84"/>
    </location>
</feature>
<dbReference type="RefSeq" id="WP_213146141.1">
    <property type="nucleotide sequence ID" value="NZ_JAGYPE020000081.1"/>
</dbReference>
<evidence type="ECO:0000313" key="6">
    <source>
        <dbReference type="Proteomes" id="UP000677265"/>
    </source>
</evidence>
<dbReference type="InterPro" id="IPR045078">
    <property type="entry name" value="TST/MPST-like"/>
</dbReference>
<evidence type="ECO:0000313" key="4">
    <source>
        <dbReference type="EMBL" id="MBS4186315.1"/>
    </source>
</evidence>
<dbReference type="GO" id="GO:0004792">
    <property type="term" value="F:thiosulfate-cyanide sulfurtransferase activity"/>
    <property type="evidence" value="ECO:0007669"/>
    <property type="project" value="TreeGrafter"/>
</dbReference>
<protein>
    <recommendedName>
        <fullName evidence="3">Rhodanese domain-containing protein</fullName>
    </recommendedName>
</protein>
<dbReference type="SUPFAM" id="SSF52821">
    <property type="entry name" value="Rhodanese/Cell cycle control phosphatase"/>
    <property type="match status" value="1"/>
</dbReference>
<dbReference type="InterPro" id="IPR001763">
    <property type="entry name" value="Rhodanese-like_dom"/>
</dbReference>
<dbReference type="Gene3D" id="3.40.250.10">
    <property type="entry name" value="Rhodanese-like domain"/>
    <property type="match status" value="1"/>
</dbReference>
<reference evidence="4" key="1">
    <citation type="submission" date="2021-05" db="EMBL/GenBank/DDBJ databases">
        <title>Novel Bacillus species.</title>
        <authorList>
            <person name="Liu G."/>
        </authorList>
    </citation>
    <scope>NUCLEOTIDE SEQUENCE</scope>
    <source>
        <strain evidence="4 6">FJAT-50051</strain>
    </source>
</reference>
<dbReference type="EMBL" id="JAGYPE020000081">
    <property type="protein sequence ID" value="MCH6269139.1"/>
    <property type="molecule type" value="Genomic_DNA"/>
</dbReference>
<evidence type="ECO:0000256" key="2">
    <source>
        <dbReference type="ARBA" id="ARBA00022737"/>
    </source>
</evidence>
<gene>
    <name evidence="5" type="ORF">KHB02_026780</name>
    <name evidence="4" type="ORF">KHB02_33635</name>
</gene>
<dbReference type="PANTHER" id="PTHR11364:SF27">
    <property type="entry name" value="SULFURTRANSFERASE"/>
    <property type="match status" value="1"/>
</dbReference>
<organism evidence="4">
    <name type="scientific">Neobacillus citreus</name>
    <dbReference type="NCBI Taxonomy" id="2833578"/>
    <lineage>
        <taxon>Bacteria</taxon>
        <taxon>Bacillati</taxon>
        <taxon>Bacillota</taxon>
        <taxon>Bacilli</taxon>
        <taxon>Bacillales</taxon>
        <taxon>Bacillaceae</taxon>
        <taxon>Neobacillus</taxon>
    </lineage>
</organism>
<dbReference type="AlphaFoldDB" id="A0A942T4M1"/>
<keyword evidence="2" id="KW-0677">Repeat</keyword>
<dbReference type="PANTHER" id="PTHR11364">
    <property type="entry name" value="THIOSULFATE SULFERTANSFERASE"/>
    <property type="match status" value="1"/>
</dbReference>
<dbReference type="Pfam" id="PF00581">
    <property type="entry name" value="Rhodanese"/>
    <property type="match status" value="1"/>
</dbReference>
<evidence type="ECO:0000313" key="5">
    <source>
        <dbReference type="EMBL" id="MCH6269139.1"/>
    </source>
</evidence>
<keyword evidence="6" id="KW-1185">Reference proteome</keyword>
<sequence>MSKHPLIVNTEWLAERLEDPNLRIVDATTFLKIPDSEEEEVGMWSGRDAYNQGHIPGAVFADLMHELSDPEAPLPMTVPPQILAITVRKSMVCKLFIIKARSIIRILKILSHPLSNCPNQSILTRKKDRCCDQTLTNTFSKEIKIMSV</sequence>
<dbReference type="PROSITE" id="PS50206">
    <property type="entry name" value="RHODANESE_3"/>
    <property type="match status" value="1"/>
</dbReference>
<keyword evidence="1" id="KW-0808">Transferase</keyword>